<gene>
    <name evidence="7" type="ORF">H9870_08550</name>
</gene>
<evidence type="ECO:0000256" key="4">
    <source>
        <dbReference type="ARBA" id="ARBA00023159"/>
    </source>
</evidence>
<reference evidence="7" key="2">
    <citation type="submission" date="2021-04" db="EMBL/GenBank/DDBJ databases">
        <authorList>
            <person name="Gilroy R."/>
        </authorList>
    </citation>
    <scope>NUCLEOTIDE SEQUENCE</scope>
    <source>
        <strain evidence="7">CHK32-1732</strain>
    </source>
</reference>
<evidence type="ECO:0000256" key="2">
    <source>
        <dbReference type="ARBA" id="ARBA00023015"/>
    </source>
</evidence>
<organism evidence="7 8">
    <name type="scientific">Candidatus Corynebacterium avicola</name>
    <dbReference type="NCBI Taxonomy" id="2838527"/>
    <lineage>
        <taxon>Bacteria</taxon>
        <taxon>Bacillati</taxon>
        <taxon>Actinomycetota</taxon>
        <taxon>Actinomycetes</taxon>
        <taxon>Mycobacteriales</taxon>
        <taxon>Corynebacteriaceae</taxon>
        <taxon>Corynebacterium</taxon>
    </lineage>
</organism>
<dbReference type="InterPro" id="IPR036388">
    <property type="entry name" value="WH-like_DNA-bd_sf"/>
</dbReference>
<dbReference type="SUPFAM" id="SSF53850">
    <property type="entry name" value="Periplasmic binding protein-like II"/>
    <property type="match status" value="1"/>
</dbReference>
<keyword evidence="5" id="KW-0804">Transcription</keyword>
<dbReference type="Pfam" id="PF03466">
    <property type="entry name" value="LysR_substrate"/>
    <property type="match status" value="1"/>
</dbReference>
<proteinExistence type="inferred from homology"/>
<dbReference type="PANTHER" id="PTHR30346:SF29">
    <property type="entry name" value="LYSR SUBSTRATE-BINDING"/>
    <property type="match status" value="1"/>
</dbReference>
<evidence type="ECO:0000256" key="5">
    <source>
        <dbReference type="ARBA" id="ARBA00023163"/>
    </source>
</evidence>
<dbReference type="AlphaFoldDB" id="A0A9D1UKX0"/>
<comment type="caution">
    <text evidence="7">The sequence shown here is derived from an EMBL/GenBank/DDBJ whole genome shotgun (WGS) entry which is preliminary data.</text>
</comment>
<reference evidence="7" key="1">
    <citation type="journal article" date="2021" name="PeerJ">
        <title>Extensive microbial diversity within the chicken gut microbiome revealed by metagenomics and culture.</title>
        <authorList>
            <person name="Gilroy R."/>
            <person name="Ravi A."/>
            <person name="Getino M."/>
            <person name="Pursley I."/>
            <person name="Horton D.L."/>
            <person name="Alikhan N.F."/>
            <person name="Baker D."/>
            <person name="Gharbi K."/>
            <person name="Hall N."/>
            <person name="Watson M."/>
            <person name="Adriaenssens E.M."/>
            <person name="Foster-Nyarko E."/>
            <person name="Jarju S."/>
            <person name="Secka A."/>
            <person name="Antonio M."/>
            <person name="Oren A."/>
            <person name="Chaudhuri R.R."/>
            <person name="La Ragione R."/>
            <person name="Hildebrand F."/>
            <person name="Pallen M.J."/>
        </authorList>
    </citation>
    <scope>NUCLEOTIDE SEQUENCE</scope>
    <source>
        <strain evidence="7">CHK32-1732</strain>
    </source>
</reference>
<feature type="domain" description="HTH lysR-type" evidence="6">
    <location>
        <begin position="1"/>
        <end position="61"/>
    </location>
</feature>
<dbReference type="SUPFAM" id="SSF46785">
    <property type="entry name" value="Winged helix' DNA-binding domain"/>
    <property type="match status" value="1"/>
</dbReference>
<accession>A0A9D1UKX0</accession>
<dbReference type="GO" id="GO:0003700">
    <property type="term" value="F:DNA-binding transcription factor activity"/>
    <property type="evidence" value="ECO:0007669"/>
    <property type="project" value="InterPro"/>
</dbReference>
<evidence type="ECO:0000313" key="7">
    <source>
        <dbReference type="EMBL" id="HIW91694.1"/>
    </source>
</evidence>
<dbReference type="PANTHER" id="PTHR30346">
    <property type="entry name" value="TRANSCRIPTIONAL DUAL REGULATOR HCAR-RELATED"/>
    <property type="match status" value="1"/>
</dbReference>
<dbReference type="GO" id="GO:0032993">
    <property type="term" value="C:protein-DNA complex"/>
    <property type="evidence" value="ECO:0007669"/>
    <property type="project" value="TreeGrafter"/>
</dbReference>
<evidence type="ECO:0000259" key="6">
    <source>
        <dbReference type="PROSITE" id="PS50931"/>
    </source>
</evidence>
<keyword evidence="4" id="KW-0010">Activator</keyword>
<dbReference type="GO" id="GO:0003677">
    <property type="term" value="F:DNA binding"/>
    <property type="evidence" value="ECO:0007669"/>
    <property type="project" value="UniProtKB-KW"/>
</dbReference>
<dbReference type="InterPro" id="IPR000847">
    <property type="entry name" value="LysR_HTH_N"/>
</dbReference>
<dbReference type="PROSITE" id="PS50931">
    <property type="entry name" value="HTH_LYSR"/>
    <property type="match status" value="1"/>
</dbReference>
<protein>
    <submittedName>
        <fullName evidence="7">LysR family transcriptional regulator</fullName>
    </submittedName>
</protein>
<evidence type="ECO:0000256" key="1">
    <source>
        <dbReference type="ARBA" id="ARBA00009437"/>
    </source>
</evidence>
<name>A0A9D1UKX0_9CORY</name>
<sequence>MDNTAAQRLLLLRSVITTGSFSKAAEKEGITVSAVSQHMNTLEKSLGIALFERHSRGITPTEAGLIAQNHADEVFDSLTAFSRRIDQLKQGSLGTLVCGVFPTLATSIGPALLSSPEETGVRLQLRSARLVPLRRMLRQREVDVAFTWSYPWNTQRDEGFDYVPVLRDPTVLLVPSSDSNVFWSELMKDQTTWVTRSNDHQIGAVLDWAGREYGFSPQIAYSANDWAEAQSMVAAGVGVAFAPTLSTMPLRPGVAIIPVPNSPDRTIFLSRRKGQPEHPGEKVLVRRLRSVAEGVTGLAAPQE</sequence>
<comment type="similarity">
    <text evidence="1">Belongs to the LysR transcriptional regulatory family.</text>
</comment>
<evidence type="ECO:0000256" key="3">
    <source>
        <dbReference type="ARBA" id="ARBA00023125"/>
    </source>
</evidence>
<dbReference type="InterPro" id="IPR005119">
    <property type="entry name" value="LysR_subst-bd"/>
</dbReference>
<keyword evidence="3" id="KW-0238">DNA-binding</keyword>
<keyword evidence="2" id="KW-0805">Transcription regulation</keyword>
<dbReference type="Proteomes" id="UP000824190">
    <property type="component" value="Unassembled WGS sequence"/>
</dbReference>
<evidence type="ECO:0000313" key="8">
    <source>
        <dbReference type="Proteomes" id="UP000824190"/>
    </source>
</evidence>
<dbReference type="InterPro" id="IPR036390">
    <property type="entry name" value="WH_DNA-bd_sf"/>
</dbReference>
<dbReference type="EMBL" id="DXGC01000073">
    <property type="protein sequence ID" value="HIW91694.1"/>
    <property type="molecule type" value="Genomic_DNA"/>
</dbReference>
<dbReference type="Pfam" id="PF00126">
    <property type="entry name" value="HTH_1"/>
    <property type="match status" value="1"/>
</dbReference>
<dbReference type="Gene3D" id="3.40.190.10">
    <property type="entry name" value="Periplasmic binding protein-like II"/>
    <property type="match status" value="2"/>
</dbReference>
<dbReference type="Gene3D" id="1.10.10.10">
    <property type="entry name" value="Winged helix-like DNA-binding domain superfamily/Winged helix DNA-binding domain"/>
    <property type="match status" value="1"/>
</dbReference>